<dbReference type="Proteomes" id="UP001196413">
    <property type="component" value="Unassembled WGS sequence"/>
</dbReference>
<name>A0AAD5N2B8_PARTN</name>
<accession>A0AAD5N2B8</accession>
<proteinExistence type="predicted"/>
<gene>
    <name evidence="1" type="ORF">KIN20_017205</name>
</gene>
<evidence type="ECO:0000313" key="2">
    <source>
        <dbReference type="Proteomes" id="UP001196413"/>
    </source>
</evidence>
<evidence type="ECO:0000313" key="1">
    <source>
        <dbReference type="EMBL" id="KAJ1358711.1"/>
    </source>
</evidence>
<organism evidence="1 2">
    <name type="scientific">Parelaphostrongylus tenuis</name>
    <name type="common">Meningeal worm</name>
    <dbReference type="NCBI Taxonomy" id="148309"/>
    <lineage>
        <taxon>Eukaryota</taxon>
        <taxon>Metazoa</taxon>
        <taxon>Ecdysozoa</taxon>
        <taxon>Nematoda</taxon>
        <taxon>Chromadorea</taxon>
        <taxon>Rhabditida</taxon>
        <taxon>Rhabditina</taxon>
        <taxon>Rhabditomorpha</taxon>
        <taxon>Strongyloidea</taxon>
        <taxon>Metastrongylidae</taxon>
        <taxon>Parelaphostrongylus</taxon>
    </lineage>
</organism>
<sequence length="69" mass="7990">MAKSAHRIWKKLGWTTVSRPPRIGPVWLPLRSDATSAEQKTQTFSIVQNQEKGWFDHYMLTSCFIQLAN</sequence>
<reference evidence="1" key="1">
    <citation type="submission" date="2021-06" db="EMBL/GenBank/DDBJ databases">
        <title>Parelaphostrongylus tenuis whole genome reference sequence.</title>
        <authorList>
            <person name="Garwood T.J."/>
            <person name="Larsen P.A."/>
            <person name="Fountain-Jones N.M."/>
            <person name="Garbe J.R."/>
            <person name="Macchietto M.G."/>
            <person name="Kania S.A."/>
            <person name="Gerhold R.W."/>
            <person name="Richards J.E."/>
            <person name="Wolf T.M."/>
        </authorList>
    </citation>
    <scope>NUCLEOTIDE SEQUENCE</scope>
    <source>
        <strain evidence="1">MNPRO001-30</strain>
        <tissue evidence="1">Meninges</tissue>
    </source>
</reference>
<keyword evidence="2" id="KW-1185">Reference proteome</keyword>
<dbReference type="EMBL" id="JAHQIW010003436">
    <property type="protein sequence ID" value="KAJ1358711.1"/>
    <property type="molecule type" value="Genomic_DNA"/>
</dbReference>
<protein>
    <submittedName>
        <fullName evidence="1">Uncharacterized protein</fullName>
    </submittedName>
</protein>
<comment type="caution">
    <text evidence="1">The sequence shown here is derived from an EMBL/GenBank/DDBJ whole genome shotgun (WGS) entry which is preliminary data.</text>
</comment>
<dbReference type="AlphaFoldDB" id="A0AAD5N2B8"/>